<sequence length="350" mass="39578">MGATRRILVTGSAGFIGHHLVLALQRHGHTVVGLDSLNSYYDPNLKYKRLEQQGFQTDRIGPETVWQSLTYPNAYFTQLDISDAPALQRLFAAQKFDVVVNLAAQAGVRHSIDHPEEYITSNLVGFANVLECCRRYSIKHLLFASSSSVYGLNEQTPFSTSHRTDTPISFYAATKKANEVMAHSYAHLYGIPTTGLRFFTVYGPWGRPDMAYYIFSKAIVEGKQIRIFNNGDMLRDFTYVDDVVESMVQLLNITPEANPVPFKLYNIGNNQPEQLMEMVAILERLLQRKARLDLQPMQPGDVQTTCADVNDLMLTSGFRPRTSLEEGLTNFVAWFKAYHHVEEAPQLQTK</sequence>
<keyword evidence="4" id="KW-1185">Reference proteome</keyword>
<name>A0ABT3RFK4_9BACT</name>
<proteinExistence type="predicted"/>
<reference evidence="3 4" key="1">
    <citation type="submission" date="2022-11" db="EMBL/GenBank/DDBJ databases">
        <title>The characterization of three novel Bacteroidetes species and genomic analysis of their roles in tidal elemental geochemical cycles.</title>
        <authorList>
            <person name="Ma K.-J."/>
        </authorList>
    </citation>
    <scope>NUCLEOTIDE SEQUENCE [LARGE SCALE GENOMIC DNA]</scope>
    <source>
        <strain evidence="3 4">M82</strain>
    </source>
</reference>
<dbReference type="EMBL" id="JAPFQO010000005">
    <property type="protein sequence ID" value="MCX2740020.1"/>
    <property type="molecule type" value="Genomic_DNA"/>
</dbReference>
<dbReference type="PANTHER" id="PTHR43574">
    <property type="entry name" value="EPIMERASE-RELATED"/>
    <property type="match status" value="1"/>
</dbReference>
<organism evidence="3 4">
    <name type="scientific">Pontibacter anaerobius</name>
    <dbReference type="NCBI Taxonomy" id="2993940"/>
    <lineage>
        <taxon>Bacteria</taxon>
        <taxon>Pseudomonadati</taxon>
        <taxon>Bacteroidota</taxon>
        <taxon>Cytophagia</taxon>
        <taxon>Cytophagales</taxon>
        <taxon>Hymenobacteraceae</taxon>
        <taxon>Pontibacter</taxon>
    </lineage>
</organism>
<dbReference type="PRINTS" id="PR01713">
    <property type="entry name" value="NUCEPIMERASE"/>
</dbReference>
<evidence type="ECO:0000313" key="3">
    <source>
        <dbReference type="EMBL" id="MCX2740020.1"/>
    </source>
</evidence>
<evidence type="ECO:0000259" key="2">
    <source>
        <dbReference type="Pfam" id="PF01370"/>
    </source>
</evidence>
<dbReference type="InterPro" id="IPR001509">
    <property type="entry name" value="Epimerase_deHydtase"/>
</dbReference>
<dbReference type="SUPFAM" id="SSF51735">
    <property type="entry name" value="NAD(P)-binding Rossmann-fold domains"/>
    <property type="match status" value="1"/>
</dbReference>
<dbReference type="Gene3D" id="3.40.50.720">
    <property type="entry name" value="NAD(P)-binding Rossmann-like Domain"/>
    <property type="match status" value="1"/>
</dbReference>
<gene>
    <name evidence="3" type="ORF">OO017_08695</name>
</gene>
<dbReference type="Pfam" id="PF01370">
    <property type="entry name" value="Epimerase"/>
    <property type="match status" value="1"/>
</dbReference>
<dbReference type="Proteomes" id="UP001207228">
    <property type="component" value="Unassembled WGS sequence"/>
</dbReference>
<protein>
    <submittedName>
        <fullName evidence="3">NAD-dependent epimerase/dehydratase family protein</fullName>
    </submittedName>
</protein>
<feature type="domain" description="NAD-dependent epimerase/dehydratase" evidence="2">
    <location>
        <begin position="7"/>
        <end position="268"/>
    </location>
</feature>
<evidence type="ECO:0000256" key="1">
    <source>
        <dbReference type="ARBA" id="ARBA00023027"/>
    </source>
</evidence>
<evidence type="ECO:0000313" key="4">
    <source>
        <dbReference type="Proteomes" id="UP001207228"/>
    </source>
</evidence>
<accession>A0ABT3RFK4</accession>
<keyword evidence="1" id="KW-0520">NAD</keyword>
<dbReference type="InterPro" id="IPR036291">
    <property type="entry name" value="NAD(P)-bd_dom_sf"/>
</dbReference>
<dbReference type="RefSeq" id="WP_266052088.1">
    <property type="nucleotide sequence ID" value="NZ_JAPFQO010000005.1"/>
</dbReference>
<comment type="caution">
    <text evidence="3">The sequence shown here is derived from an EMBL/GenBank/DDBJ whole genome shotgun (WGS) entry which is preliminary data.</text>
</comment>